<feature type="compositionally biased region" description="Basic and acidic residues" evidence="1">
    <location>
        <begin position="191"/>
        <end position="202"/>
    </location>
</feature>
<feature type="region of interest" description="Disordered" evidence="1">
    <location>
        <begin position="128"/>
        <end position="148"/>
    </location>
</feature>
<feature type="region of interest" description="Disordered" evidence="1">
    <location>
        <begin position="30"/>
        <end position="89"/>
    </location>
</feature>
<dbReference type="InterPro" id="IPR025711">
    <property type="entry name" value="PepSY"/>
</dbReference>
<feature type="compositionally biased region" description="Low complexity" evidence="1">
    <location>
        <begin position="72"/>
        <end position="88"/>
    </location>
</feature>
<evidence type="ECO:0000313" key="4">
    <source>
        <dbReference type="EMBL" id="MFC6061244.1"/>
    </source>
</evidence>
<evidence type="ECO:0000256" key="1">
    <source>
        <dbReference type="SAM" id="MobiDB-lite"/>
    </source>
</evidence>
<reference evidence="5" key="1">
    <citation type="journal article" date="2019" name="Int. J. Syst. Evol. Microbiol.">
        <title>The Global Catalogue of Microorganisms (GCM) 10K type strain sequencing project: providing services to taxonomists for standard genome sequencing and annotation.</title>
        <authorList>
            <consortium name="The Broad Institute Genomics Platform"/>
            <consortium name="The Broad Institute Genome Sequencing Center for Infectious Disease"/>
            <person name="Wu L."/>
            <person name="Ma J."/>
        </authorList>
    </citation>
    <scope>NUCLEOTIDE SEQUENCE [LARGE SCALE GENOMIC DNA]</scope>
    <source>
        <strain evidence="5">CGMCC 1.15180</strain>
    </source>
</reference>
<proteinExistence type="predicted"/>
<feature type="signal peptide" evidence="2">
    <location>
        <begin position="1"/>
        <end position="23"/>
    </location>
</feature>
<dbReference type="RefSeq" id="WP_031051773.1">
    <property type="nucleotide sequence ID" value="NZ_JBHSPX010000001.1"/>
</dbReference>
<evidence type="ECO:0000256" key="2">
    <source>
        <dbReference type="SAM" id="SignalP"/>
    </source>
</evidence>
<dbReference type="EMBL" id="JBHSPX010000001">
    <property type="protein sequence ID" value="MFC6061244.1"/>
    <property type="molecule type" value="Genomic_DNA"/>
</dbReference>
<dbReference type="Pfam" id="PF03413">
    <property type="entry name" value="PepSY"/>
    <property type="match status" value="2"/>
</dbReference>
<keyword evidence="2" id="KW-0732">Signal</keyword>
<gene>
    <name evidence="4" type="ORF">ACFP4F_01600</name>
</gene>
<dbReference type="Gene3D" id="3.10.450.40">
    <property type="match status" value="2"/>
</dbReference>
<feature type="compositionally biased region" description="Acidic residues" evidence="1">
    <location>
        <begin position="215"/>
        <end position="224"/>
    </location>
</feature>
<evidence type="ECO:0000259" key="3">
    <source>
        <dbReference type="Pfam" id="PF03413"/>
    </source>
</evidence>
<sequence>MKRNVVIATVAAAALIAGGTATAVAIGSEDGTAAASSSSPAQGQQAEGVASYENAQGQGGDNDGDDAREAKAASVTAQQAAAAALKAVPGTVTEADLDDDESGVAWDVNVLGKDGKWHDITVGADKAEVRSQHVDQDDDGDEGKDRVRSVLNDASVDIAQAAGKAAAHGTVVSVELDGPDHGKKLAWEAETVTKDGAEHHVTVDPGSGAVSNAPSDDDNDGDDD</sequence>
<accession>A0ABW1MCY7</accession>
<protein>
    <submittedName>
        <fullName evidence="4">PepSY domain-containing protein</fullName>
    </submittedName>
</protein>
<feature type="domain" description="PepSY" evidence="3">
    <location>
        <begin position="159"/>
        <end position="210"/>
    </location>
</feature>
<keyword evidence="5" id="KW-1185">Reference proteome</keyword>
<feature type="domain" description="PepSY" evidence="3">
    <location>
        <begin position="75"/>
        <end position="130"/>
    </location>
</feature>
<evidence type="ECO:0000313" key="5">
    <source>
        <dbReference type="Proteomes" id="UP001596139"/>
    </source>
</evidence>
<feature type="region of interest" description="Disordered" evidence="1">
    <location>
        <begin position="191"/>
        <end position="224"/>
    </location>
</feature>
<dbReference type="Proteomes" id="UP001596139">
    <property type="component" value="Unassembled WGS sequence"/>
</dbReference>
<name>A0ABW1MCY7_9ACTN</name>
<organism evidence="4 5">
    <name type="scientific">Streptomyces ochraceiscleroticus</name>
    <dbReference type="NCBI Taxonomy" id="47761"/>
    <lineage>
        <taxon>Bacteria</taxon>
        <taxon>Bacillati</taxon>
        <taxon>Actinomycetota</taxon>
        <taxon>Actinomycetes</taxon>
        <taxon>Kitasatosporales</taxon>
        <taxon>Streptomycetaceae</taxon>
        <taxon>Streptomyces</taxon>
    </lineage>
</organism>
<feature type="compositionally biased region" description="Low complexity" evidence="1">
    <location>
        <begin position="30"/>
        <end position="46"/>
    </location>
</feature>
<comment type="caution">
    <text evidence="4">The sequence shown here is derived from an EMBL/GenBank/DDBJ whole genome shotgun (WGS) entry which is preliminary data.</text>
</comment>
<feature type="chain" id="PRO_5045967860" evidence="2">
    <location>
        <begin position="24"/>
        <end position="224"/>
    </location>
</feature>